<comment type="caution">
    <text evidence="2">The sequence shown here is derived from an EMBL/GenBank/DDBJ whole genome shotgun (WGS) entry which is preliminary data.</text>
</comment>
<name>A0A1F6G5C1_9PROT</name>
<sequence length="124" mass="13764">MLGFKVNNVLLILTRLGVMAIFAYTLVAAPWACRYLQTQTSQALMFADPHALCVVPSPIESKESKKQARSQCHFCFLAQGLTLGTPVDFVWAKFQKETEFVFQSSNASQALTLRTQSRAPPVPI</sequence>
<keyword evidence="1" id="KW-0472">Membrane</keyword>
<dbReference type="AlphaFoldDB" id="A0A1F6G5C1"/>
<reference evidence="2 3" key="1">
    <citation type="journal article" date="2016" name="Nat. Commun.">
        <title>Thousands of microbial genomes shed light on interconnected biogeochemical processes in an aquifer system.</title>
        <authorList>
            <person name="Anantharaman K."/>
            <person name="Brown C.T."/>
            <person name="Hug L.A."/>
            <person name="Sharon I."/>
            <person name="Castelle C.J."/>
            <person name="Probst A.J."/>
            <person name="Thomas B.C."/>
            <person name="Singh A."/>
            <person name="Wilkins M.J."/>
            <person name="Karaoz U."/>
            <person name="Brodie E.L."/>
            <person name="Williams K.H."/>
            <person name="Hubbard S.S."/>
            <person name="Banfield J.F."/>
        </authorList>
    </citation>
    <scope>NUCLEOTIDE SEQUENCE [LARGE SCALE GENOMIC DNA]</scope>
</reference>
<keyword evidence="1" id="KW-0812">Transmembrane</keyword>
<evidence type="ECO:0000313" key="2">
    <source>
        <dbReference type="EMBL" id="OGG93272.1"/>
    </source>
</evidence>
<accession>A0A1F6G5C1</accession>
<evidence type="ECO:0000256" key="1">
    <source>
        <dbReference type="SAM" id="Phobius"/>
    </source>
</evidence>
<dbReference type="STRING" id="1817772.A2527_13575"/>
<feature type="transmembrane region" description="Helical" evidence="1">
    <location>
        <begin position="12"/>
        <end position="32"/>
    </location>
</feature>
<gene>
    <name evidence="2" type="ORF">A2527_13575</name>
</gene>
<evidence type="ECO:0008006" key="4">
    <source>
        <dbReference type="Google" id="ProtNLM"/>
    </source>
</evidence>
<protein>
    <recommendedName>
        <fullName evidence="4">DUF2946 domain-containing protein</fullName>
    </recommendedName>
</protein>
<evidence type="ECO:0000313" key="3">
    <source>
        <dbReference type="Proteomes" id="UP000178449"/>
    </source>
</evidence>
<proteinExistence type="predicted"/>
<keyword evidence="1" id="KW-1133">Transmembrane helix</keyword>
<dbReference type="EMBL" id="MFNE01000052">
    <property type="protein sequence ID" value="OGG93272.1"/>
    <property type="molecule type" value="Genomic_DNA"/>
</dbReference>
<organism evidence="2 3">
    <name type="scientific">Candidatus Lambdaproteobacteria bacterium RIFOXYD2_FULL_50_16</name>
    <dbReference type="NCBI Taxonomy" id="1817772"/>
    <lineage>
        <taxon>Bacteria</taxon>
        <taxon>Pseudomonadati</taxon>
        <taxon>Pseudomonadota</taxon>
        <taxon>Candidatus Lambdaproteobacteria</taxon>
    </lineage>
</organism>
<dbReference type="Proteomes" id="UP000178449">
    <property type="component" value="Unassembled WGS sequence"/>
</dbReference>